<evidence type="ECO:0000256" key="8">
    <source>
        <dbReference type="ARBA" id="ARBA00022840"/>
    </source>
</evidence>
<dbReference type="GO" id="GO:0006233">
    <property type="term" value="P:dTDP biosynthetic process"/>
    <property type="evidence" value="ECO:0007669"/>
    <property type="project" value="InterPro"/>
</dbReference>
<accession>A0A2A4YNM8</accession>
<keyword evidence="5 11" id="KW-0545">Nucleotide biosynthesis</keyword>
<comment type="caution">
    <text evidence="13">The sequence shown here is derived from an EMBL/GenBank/DDBJ whole genome shotgun (WGS) entry which is preliminary data.</text>
</comment>
<reference evidence="14" key="1">
    <citation type="submission" date="2017-08" db="EMBL/GenBank/DDBJ databases">
        <title>A dynamic microbial community with high functional redundancy inhabits the cold, oxic subseafloor aquifer.</title>
        <authorList>
            <person name="Tully B.J."/>
            <person name="Wheat C.G."/>
            <person name="Glazer B.T."/>
            <person name="Huber J.A."/>
        </authorList>
    </citation>
    <scope>NUCLEOTIDE SEQUENCE [LARGE SCALE GENOMIC DNA]</scope>
</reference>
<dbReference type="InterPro" id="IPR018094">
    <property type="entry name" value="Thymidylate_kinase"/>
</dbReference>
<feature type="binding site" evidence="11">
    <location>
        <begin position="16"/>
        <end position="23"/>
    </location>
    <ligand>
        <name>ATP</name>
        <dbReference type="ChEBI" id="CHEBI:30616"/>
    </ligand>
</feature>
<feature type="domain" description="Thymidylate kinase-like" evidence="12">
    <location>
        <begin position="14"/>
        <end position="209"/>
    </location>
</feature>
<dbReference type="GO" id="GO:0006227">
    <property type="term" value="P:dUDP biosynthetic process"/>
    <property type="evidence" value="ECO:0007669"/>
    <property type="project" value="TreeGrafter"/>
</dbReference>
<gene>
    <name evidence="11" type="primary">tmk</name>
    <name evidence="13" type="ORF">COB11_00830</name>
</gene>
<dbReference type="GO" id="GO:0006235">
    <property type="term" value="P:dTTP biosynthetic process"/>
    <property type="evidence" value="ECO:0007669"/>
    <property type="project" value="UniProtKB-UniRule"/>
</dbReference>
<dbReference type="GO" id="GO:0004798">
    <property type="term" value="F:dTMP kinase activity"/>
    <property type="evidence" value="ECO:0007669"/>
    <property type="project" value="UniProtKB-UniRule"/>
</dbReference>
<evidence type="ECO:0000256" key="9">
    <source>
        <dbReference type="ARBA" id="ARBA00048743"/>
    </source>
</evidence>
<dbReference type="HAMAP" id="MF_00165">
    <property type="entry name" value="Thymidylate_kinase"/>
    <property type="match status" value="1"/>
</dbReference>
<evidence type="ECO:0000256" key="4">
    <source>
        <dbReference type="ARBA" id="ARBA00022679"/>
    </source>
</evidence>
<protein>
    <recommendedName>
        <fullName evidence="3 11">Thymidylate kinase</fullName>
        <ecNumber evidence="2 11">2.7.4.9</ecNumber>
    </recommendedName>
    <alternativeName>
        <fullName evidence="11">dTMP kinase</fullName>
    </alternativeName>
</protein>
<keyword evidence="4 11" id="KW-0808">Transferase</keyword>
<dbReference type="AlphaFoldDB" id="A0A2A4YNM8"/>
<dbReference type="NCBIfam" id="TIGR00041">
    <property type="entry name" value="DTMP_kinase"/>
    <property type="match status" value="1"/>
</dbReference>
<dbReference type="EC" id="2.7.4.9" evidence="2 11"/>
<dbReference type="InterPro" id="IPR018095">
    <property type="entry name" value="Thymidylate_kin_CS"/>
</dbReference>
<organism evidence="13 14">
    <name type="scientific">Aerophobetes bacterium</name>
    <dbReference type="NCBI Taxonomy" id="2030807"/>
    <lineage>
        <taxon>Bacteria</taxon>
        <taxon>Candidatus Aerophobota</taxon>
    </lineage>
</organism>
<dbReference type="PROSITE" id="PS01331">
    <property type="entry name" value="THYMIDYLATE_KINASE"/>
    <property type="match status" value="1"/>
</dbReference>
<evidence type="ECO:0000256" key="11">
    <source>
        <dbReference type="HAMAP-Rule" id="MF_00165"/>
    </source>
</evidence>
<dbReference type="Proteomes" id="UP000217838">
    <property type="component" value="Unassembled WGS sequence"/>
</dbReference>
<keyword evidence="7 11" id="KW-0418">Kinase</keyword>
<dbReference type="InterPro" id="IPR039430">
    <property type="entry name" value="Thymidylate_kin-like_dom"/>
</dbReference>
<evidence type="ECO:0000256" key="7">
    <source>
        <dbReference type="ARBA" id="ARBA00022777"/>
    </source>
</evidence>
<dbReference type="Pfam" id="PF02223">
    <property type="entry name" value="Thymidylate_kin"/>
    <property type="match status" value="1"/>
</dbReference>
<comment type="function">
    <text evidence="10 11">Phosphorylation of dTMP to form dTDP in both de novo and salvage pathways of dTTP synthesis.</text>
</comment>
<evidence type="ECO:0000256" key="1">
    <source>
        <dbReference type="ARBA" id="ARBA00009776"/>
    </source>
</evidence>
<evidence type="ECO:0000256" key="6">
    <source>
        <dbReference type="ARBA" id="ARBA00022741"/>
    </source>
</evidence>
<evidence type="ECO:0000256" key="2">
    <source>
        <dbReference type="ARBA" id="ARBA00012980"/>
    </source>
</evidence>
<comment type="similarity">
    <text evidence="1 11">Belongs to the thymidylate kinase family.</text>
</comment>
<dbReference type="PANTHER" id="PTHR10344:SF4">
    <property type="entry name" value="UMP-CMP KINASE 2, MITOCHONDRIAL"/>
    <property type="match status" value="1"/>
</dbReference>
<dbReference type="FunFam" id="3.40.50.300:FF:000225">
    <property type="entry name" value="Thymidylate kinase"/>
    <property type="match status" value="1"/>
</dbReference>
<evidence type="ECO:0000256" key="10">
    <source>
        <dbReference type="ARBA" id="ARBA00057735"/>
    </source>
</evidence>
<keyword evidence="6 11" id="KW-0547">Nucleotide-binding</keyword>
<evidence type="ECO:0000313" key="14">
    <source>
        <dbReference type="Proteomes" id="UP000217838"/>
    </source>
</evidence>
<dbReference type="PANTHER" id="PTHR10344">
    <property type="entry name" value="THYMIDYLATE KINASE"/>
    <property type="match status" value="1"/>
</dbReference>
<sequence length="224" mass="25280">MKRKTRNTGLFLTLEGGEGSGKTTLSQKLYDYLIGKGSPVLLTRAPGGTELGKSIREILLHKESIKLNEFSELLLFLADRAQHVHEVIMPALKNGQIVLCDRFNDSTIAYQGAARDSFSPAYVEELCLFATENLVPDLTFYLDLDPKLGLKRANEAILKDGKNSYDRLEKEELFFHEKVREGYLNLARKHSSRIVTINAETTQEKVFQEVINITDKKLLEVSCT</sequence>
<keyword evidence="8 11" id="KW-0067">ATP-binding</keyword>
<evidence type="ECO:0000259" key="12">
    <source>
        <dbReference type="Pfam" id="PF02223"/>
    </source>
</evidence>
<dbReference type="InterPro" id="IPR027417">
    <property type="entry name" value="P-loop_NTPase"/>
</dbReference>
<evidence type="ECO:0000256" key="5">
    <source>
        <dbReference type="ARBA" id="ARBA00022727"/>
    </source>
</evidence>
<dbReference type="GO" id="GO:0005829">
    <property type="term" value="C:cytosol"/>
    <property type="evidence" value="ECO:0007669"/>
    <property type="project" value="TreeGrafter"/>
</dbReference>
<name>A0A2A4YNM8_UNCAE</name>
<comment type="catalytic activity">
    <reaction evidence="9 11">
        <text>dTMP + ATP = dTDP + ADP</text>
        <dbReference type="Rhea" id="RHEA:13517"/>
        <dbReference type="ChEBI" id="CHEBI:30616"/>
        <dbReference type="ChEBI" id="CHEBI:58369"/>
        <dbReference type="ChEBI" id="CHEBI:63528"/>
        <dbReference type="ChEBI" id="CHEBI:456216"/>
        <dbReference type="EC" id="2.7.4.9"/>
    </reaction>
</comment>
<evidence type="ECO:0000313" key="13">
    <source>
        <dbReference type="EMBL" id="PCI95897.1"/>
    </source>
</evidence>
<dbReference type="EMBL" id="NVUU01000006">
    <property type="protein sequence ID" value="PCI95897.1"/>
    <property type="molecule type" value="Genomic_DNA"/>
</dbReference>
<dbReference type="GO" id="GO:0005524">
    <property type="term" value="F:ATP binding"/>
    <property type="evidence" value="ECO:0007669"/>
    <property type="project" value="UniProtKB-UniRule"/>
</dbReference>
<dbReference type="SUPFAM" id="SSF52540">
    <property type="entry name" value="P-loop containing nucleoside triphosphate hydrolases"/>
    <property type="match status" value="1"/>
</dbReference>
<evidence type="ECO:0000256" key="3">
    <source>
        <dbReference type="ARBA" id="ARBA00017144"/>
    </source>
</evidence>
<dbReference type="Gene3D" id="3.40.50.300">
    <property type="entry name" value="P-loop containing nucleotide triphosphate hydrolases"/>
    <property type="match status" value="1"/>
</dbReference>
<dbReference type="CDD" id="cd01672">
    <property type="entry name" value="TMPK"/>
    <property type="match status" value="1"/>
</dbReference>
<proteinExistence type="inferred from homology"/>